<name>A0A3Q7IH96_SOLLC</name>
<proteinExistence type="predicted"/>
<dbReference type="EnsemblPlants" id="Solyc10g050753.1.1">
    <property type="protein sequence ID" value="Solyc10g050753.1.1"/>
    <property type="gene ID" value="Solyc10g050753.1"/>
</dbReference>
<dbReference type="Pfam" id="PF25019">
    <property type="entry name" value="LRR_R13L1-DRL21"/>
    <property type="match status" value="1"/>
</dbReference>
<organism evidence="2">
    <name type="scientific">Solanum lycopersicum</name>
    <name type="common">Tomato</name>
    <name type="synonym">Lycopersicon esculentum</name>
    <dbReference type="NCBI Taxonomy" id="4081"/>
    <lineage>
        <taxon>Eukaryota</taxon>
        <taxon>Viridiplantae</taxon>
        <taxon>Streptophyta</taxon>
        <taxon>Embryophyta</taxon>
        <taxon>Tracheophyta</taxon>
        <taxon>Spermatophyta</taxon>
        <taxon>Magnoliopsida</taxon>
        <taxon>eudicotyledons</taxon>
        <taxon>Gunneridae</taxon>
        <taxon>Pentapetalae</taxon>
        <taxon>asterids</taxon>
        <taxon>lamiids</taxon>
        <taxon>Solanales</taxon>
        <taxon>Solanaceae</taxon>
        <taxon>Solanoideae</taxon>
        <taxon>Solaneae</taxon>
        <taxon>Solanum</taxon>
        <taxon>Solanum subgen. Lycopersicon</taxon>
    </lineage>
</organism>
<evidence type="ECO:0000313" key="2">
    <source>
        <dbReference type="EnsemblPlants" id="Solyc10g050753.1.1"/>
    </source>
</evidence>
<sequence length="230" mass="26530">MGQLTSLQTLPFFYLGVKKGHQIEELGRLENLRGELTIKHLQLVEKPNIYKLAYLLSHDESQDCEINDEHVLDGLQPHPNLKTLAVVNYLGTKFPSWSREGLLPNLRCKDIPSLGHLKFLRHLELIGFLELESIGLKFYGVDVNDNGSSNNNRNIQVFPSLKELVLRNMRNLIEWKGDEVEDYKVSIVWGHLHWDSLPSYQFMQLFDLIVIRIHGFGIEALPRTSQPYIS</sequence>
<reference evidence="2" key="1">
    <citation type="journal article" date="2012" name="Nature">
        <title>The tomato genome sequence provides insights into fleshy fruit evolution.</title>
        <authorList>
            <consortium name="Tomato Genome Consortium"/>
        </authorList>
    </citation>
    <scope>NUCLEOTIDE SEQUENCE [LARGE SCALE GENOMIC DNA]</scope>
    <source>
        <strain evidence="2">cv. Heinz 1706</strain>
    </source>
</reference>
<dbReference type="STRING" id="4081.A0A3Q7IH96"/>
<feature type="domain" description="R13L1/DRL21-like LRR repeat region" evidence="1">
    <location>
        <begin position="26"/>
        <end position="126"/>
    </location>
</feature>
<evidence type="ECO:0000259" key="1">
    <source>
        <dbReference type="Pfam" id="PF25019"/>
    </source>
</evidence>
<dbReference type="SUPFAM" id="SSF52058">
    <property type="entry name" value="L domain-like"/>
    <property type="match status" value="1"/>
</dbReference>
<dbReference type="AlphaFoldDB" id="A0A3Q7IH96"/>
<dbReference type="InParanoid" id="A0A3Q7IH96"/>
<dbReference type="Gramene" id="Solyc10g050753.1.1">
    <property type="protein sequence ID" value="Solyc10g050753.1.1"/>
    <property type="gene ID" value="Solyc10g050753.1"/>
</dbReference>
<dbReference type="InterPro" id="IPR032675">
    <property type="entry name" value="LRR_dom_sf"/>
</dbReference>
<protein>
    <recommendedName>
        <fullName evidence="1">R13L1/DRL21-like LRR repeat region domain-containing protein</fullName>
    </recommendedName>
</protein>
<keyword evidence="3" id="KW-1185">Reference proteome</keyword>
<dbReference type="PANTHER" id="PTHR47186">
    <property type="entry name" value="LEUCINE-RICH REPEAT-CONTAINING PROTEIN 57"/>
    <property type="match status" value="1"/>
</dbReference>
<reference evidence="2" key="2">
    <citation type="submission" date="2019-01" db="UniProtKB">
        <authorList>
            <consortium name="EnsemblPlants"/>
        </authorList>
    </citation>
    <scope>IDENTIFICATION</scope>
    <source>
        <strain evidence="2">cv. Heinz 1706</strain>
    </source>
</reference>
<accession>A0A3Q7IH96</accession>
<dbReference type="InterPro" id="IPR056789">
    <property type="entry name" value="LRR_R13L1-DRL21"/>
</dbReference>
<dbReference type="PANTHER" id="PTHR47186:SF19">
    <property type="entry name" value="LEUCINE-RICH REPEAT-CONTAINING PROTEIN 2"/>
    <property type="match status" value="1"/>
</dbReference>
<dbReference type="Gene3D" id="3.80.10.10">
    <property type="entry name" value="Ribonuclease Inhibitor"/>
    <property type="match status" value="1"/>
</dbReference>
<dbReference type="OMA" id="WNDDACE"/>
<dbReference type="Proteomes" id="UP000004994">
    <property type="component" value="Chromosome 10"/>
</dbReference>
<evidence type="ECO:0000313" key="3">
    <source>
        <dbReference type="Proteomes" id="UP000004994"/>
    </source>
</evidence>